<reference evidence="3 4" key="1">
    <citation type="submission" date="2019-12" db="EMBL/GenBank/DDBJ databases">
        <authorList>
            <person name="Huq M.A."/>
        </authorList>
    </citation>
    <scope>NUCLEOTIDE SEQUENCE [LARGE SCALE GENOMIC DNA]</scope>
    <source>
        <strain evidence="3 4">MAH-20</strain>
    </source>
</reference>
<dbReference type="EMBL" id="WQMS01000008">
    <property type="protein sequence ID" value="MVO77789.1"/>
    <property type="molecule type" value="Genomic_DNA"/>
</dbReference>
<feature type="transmembrane region" description="Helical" evidence="1">
    <location>
        <begin position="20"/>
        <end position="38"/>
    </location>
</feature>
<dbReference type="Pfam" id="PF09990">
    <property type="entry name" value="DUF2231"/>
    <property type="match status" value="1"/>
</dbReference>
<evidence type="ECO:0000259" key="2">
    <source>
        <dbReference type="Pfam" id="PF09990"/>
    </source>
</evidence>
<evidence type="ECO:0000313" key="3">
    <source>
        <dbReference type="EMBL" id="MVO77789.1"/>
    </source>
</evidence>
<comment type="caution">
    <text evidence="3">The sequence shown here is derived from an EMBL/GenBank/DDBJ whole genome shotgun (WGS) entry which is preliminary data.</text>
</comment>
<evidence type="ECO:0000256" key="1">
    <source>
        <dbReference type="SAM" id="Phobius"/>
    </source>
</evidence>
<organism evidence="3 4">
    <name type="scientific">Sphingomonas horti</name>
    <dbReference type="NCBI Taxonomy" id="2682842"/>
    <lineage>
        <taxon>Bacteria</taxon>
        <taxon>Pseudomonadati</taxon>
        <taxon>Pseudomonadota</taxon>
        <taxon>Alphaproteobacteria</taxon>
        <taxon>Sphingomonadales</taxon>
        <taxon>Sphingomonadaceae</taxon>
        <taxon>Sphingomonas</taxon>
    </lineage>
</organism>
<feature type="transmembrane region" description="Helical" evidence="1">
    <location>
        <begin position="111"/>
        <end position="132"/>
    </location>
</feature>
<accession>A0A6I4IZU9</accession>
<sequence length="155" mass="16933">MDNPRSTARIAGHPVHPMTVMFPIVLFILVWVADLMFWHRHDLIWATLGMLALALGILLALLAAVFGLIDYLGDARIRALPAANHHLVANLIVLTIQIANFIWRMNGGPGFLIPTGLILSTLAVLLLGYSGWKGGTLVYRHGVGVDSGAEHSQRR</sequence>
<gene>
    <name evidence="3" type="ORF">GON01_07555</name>
</gene>
<dbReference type="InterPro" id="IPR019251">
    <property type="entry name" value="DUF2231_TM"/>
</dbReference>
<protein>
    <submittedName>
        <fullName evidence="3">DUF2231 domain-containing protein</fullName>
    </submittedName>
</protein>
<feature type="transmembrane region" description="Helical" evidence="1">
    <location>
        <begin position="87"/>
        <end position="105"/>
    </location>
</feature>
<keyword evidence="1" id="KW-0812">Transmembrane</keyword>
<feature type="transmembrane region" description="Helical" evidence="1">
    <location>
        <begin position="44"/>
        <end position="66"/>
    </location>
</feature>
<keyword evidence="4" id="KW-1185">Reference proteome</keyword>
<dbReference type="RefSeq" id="WP_157026770.1">
    <property type="nucleotide sequence ID" value="NZ_WQMS01000008.1"/>
</dbReference>
<proteinExistence type="predicted"/>
<keyword evidence="1" id="KW-0472">Membrane</keyword>
<dbReference type="Proteomes" id="UP000441389">
    <property type="component" value="Unassembled WGS sequence"/>
</dbReference>
<name>A0A6I4IZU9_9SPHN</name>
<feature type="domain" description="DUF2231" evidence="2">
    <location>
        <begin position="12"/>
        <end position="146"/>
    </location>
</feature>
<dbReference type="AlphaFoldDB" id="A0A6I4IZU9"/>
<keyword evidence="1" id="KW-1133">Transmembrane helix</keyword>
<evidence type="ECO:0000313" key="4">
    <source>
        <dbReference type="Proteomes" id="UP000441389"/>
    </source>
</evidence>